<evidence type="ECO:0008006" key="4">
    <source>
        <dbReference type="Google" id="ProtNLM"/>
    </source>
</evidence>
<dbReference type="STRING" id="133385.A0A2T9YFU5"/>
<feature type="region of interest" description="Disordered" evidence="1">
    <location>
        <begin position="203"/>
        <end position="225"/>
    </location>
</feature>
<name>A0A2T9YFU5_9FUNG</name>
<dbReference type="Gene3D" id="3.60.10.10">
    <property type="entry name" value="Endonuclease/exonuclease/phosphatase"/>
    <property type="match status" value="1"/>
</dbReference>
<evidence type="ECO:0000313" key="3">
    <source>
        <dbReference type="Proteomes" id="UP000245383"/>
    </source>
</evidence>
<reference evidence="2 3" key="1">
    <citation type="journal article" date="2018" name="MBio">
        <title>Comparative Genomics Reveals the Core Gene Toolbox for the Fungus-Insect Symbiosis.</title>
        <authorList>
            <person name="Wang Y."/>
            <person name="Stata M."/>
            <person name="Wang W."/>
            <person name="Stajich J.E."/>
            <person name="White M.M."/>
            <person name="Moncalvo J.M."/>
        </authorList>
    </citation>
    <scope>NUCLEOTIDE SEQUENCE [LARGE SCALE GENOMIC DNA]</scope>
    <source>
        <strain evidence="2 3">SWE-8-4</strain>
    </source>
</reference>
<protein>
    <recommendedName>
        <fullName evidence="4">Endonuclease/exonuclease/phosphatase domain-containing protein</fullName>
    </recommendedName>
</protein>
<dbReference type="OrthoDB" id="5534248at2759"/>
<dbReference type="InterPro" id="IPR036691">
    <property type="entry name" value="Endo/exonu/phosph_ase_sf"/>
</dbReference>
<organism evidence="2 3">
    <name type="scientific">Smittium simulii</name>
    <dbReference type="NCBI Taxonomy" id="133385"/>
    <lineage>
        <taxon>Eukaryota</taxon>
        <taxon>Fungi</taxon>
        <taxon>Fungi incertae sedis</taxon>
        <taxon>Zoopagomycota</taxon>
        <taxon>Kickxellomycotina</taxon>
        <taxon>Harpellomycetes</taxon>
        <taxon>Harpellales</taxon>
        <taxon>Legeriomycetaceae</taxon>
        <taxon>Smittium</taxon>
    </lineage>
</organism>
<dbReference type="EMBL" id="MBFR01000214">
    <property type="protein sequence ID" value="PVU91217.1"/>
    <property type="molecule type" value="Genomic_DNA"/>
</dbReference>
<evidence type="ECO:0000313" key="2">
    <source>
        <dbReference type="EMBL" id="PVU91217.1"/>
    </source>
</evidence>
<keyword evidence="3" id="KW-1185">Reference proteome</keyword>
<proteinExistence type="predicted"/>
<dbReference type="Proteomes" id="UP000245383">
    <property type="component" value="Unassembled WGS sequence"/>
</dbReference>
<evidence type="ECO:0000256" key="1">
    <source>
        <dbReference type="SAM" id="MobiDB-lite"/>
    </source>
</evidence>
<accession>A0A2T9YFU5</accession>
<gene>
    <name evidence="2" type="ORF">BB561_004502</name>
</gene>
<dbReference type="AlphaFoldDB" id="A0A2T9YFU5"/>
<dbReference type="SUPFAM" id="SSF56219">
    <property type="entry name" value="DNase I-like"/>
    <property type="match status" value="1"/>
</dbReference>
<feature type="compositionally biased region" description="Basic residues" evidence="1">
    <location>
        <begin position="203"/>
        <end position="216"/>
    </location>
</feature>
<comment type="caution">
    <text evidence="2">The sequence shown here is derived from an EMBL/GenBank/DDBJ whole genome shotgun (WGS) entry which is preliminary data.</text>
</comment>
<sequence>MPKVPGVNPSAAAESALNAQKFIMVSIMHSLDNYKPKALKRICYCGSDKKIGCSWTQFSGNIDTTIDHVALKIDNEYVSYQHDSIAKSTYFISRANQTVTLEEGTQIITIPSTNSINIRFVVEADFSAYENKGSGKFHTFGIKFLFKKTIDSFEIPTFLEFDKFVLALTYMGCKPVCCFCKQQDHWNSDCLGLKKFKKKIAKAHQKSQKKKPRGTKKSKEPEEHTVKSMQKKIDNFFGKSKKNEQKIILGEVHNEIAPQVKAIKDSTNPTKLQNRFTDFNSIKQPEESNLELSDQPIYADSSCPSIPNFKKKWDKSDENYTENNVSVAVIGMDLVNELADNHGFIDAEMHNSNFKVMTFNVQSIYNKVEDLELILNKTNPANQKKNLTKTGSGLLIAVQNRSSWSISELRNEYSWMSVKINSKTASVKENEIIVINIHTPHLATEKKIMKKQIEMYPQNIISKNENKKIILGGDFNMDTKSTIN</sequence>